<reference evidence="6 7" key="1">
    <citation type="journal article" date="2015" name="Nature">
        <title>rRNA introns, odd ribosomes, and small enigmatic genomes across a large radiation of phyla.</title>
        <authorList>
            <person name="Brown C.T."/>
            <person name="Hug L.A."/>
            <person name="Thomas B.C."/>
            <person name="Sharon I."/>
            <person name="Castelle C.J."/>
            <person name="Singh A."/>
            <person name="Wilkins M.J."/>
            <person name="Williams K.H."/>
            <person name="Banfield J.F."/>
        </authorList>
    </citation>
    <scope>NUCLEOTIDE SEQUENCE [LARGE SCALE GENOMIC DNA]</scope>
</reference>
<proteinExistence type="inferred from homology"/>
<keyword evidence="2" id="KW-0813">Transport</keyword>
<organism evidence="6 7">
    <name type="scientific">Candidatus Wolfebacteria bacterium GW2011_GWE2_44_13</name>
    <dbReference type="NCBI Taxonomy" id="1619017"/>
    <lineage>
        <taxon>Bacteria</taxon>
        <taxon>Candidatus Wolfeibacteriota</taxon>
    </lineage>
</organism>
<dbReference type="PRINTS" id="PR00337">
    <property type="entry name" value="LEUILEVALBP"/>
</dbReference>
<comment type="similarity">
    <text evidence="1">Belongs to the leucine-binding protein family.</text>
</comment>
<keyword evidence="6" id="KW-0675">Receptor</keyword>
<comment type="caution">
    <text evidence="6">The sequence shown here is derived from an EMBL/GenBank/DDBJ whole genome shotgun (WGS) entry which is preliminary data.</text>
</comment>
<dbReference type="SUPFAM" id="SSF53822">
    <property type="entry name" value="Periplasmic binding protein-like I"/>
    <property type="match status" value="1"/>
</dbReference>
<evidence type="ECO:0000256" key="2">
    <source>
        <dbReference type="ARBA" id="ARBA00022448"/>
    </source>
</evidence>
<evidence type="ECO:0000256" key="4">
    <source>
        <dbReference type="ARBA" id="ARBA00022970"/>
    </source>
</evidence>
<dbReference type="InterPro" id="IPR051010">
    <property type="entry name" value="BCAA_transport"/>
</dbReference>
<dbReference type="InterPro" id="IPR000709">
    <property type="entry name" value="Leu_Ile_Val-bd"/>
</dbReference>
<dbReference type="InterPro" id="IPR028081">
    <property type="entry name" value="Leu-bd"/>
</dbReference>
<dbReference type="PANTHER" id="PTHR30483">
    <property type="entry name" value="LEUCINE-SPECIFIC-BINDING PROTEIN"/>
    <property type="match status" value="1"/>
</dbReference>
<protein>
    <submittedName>
        <fullName evidence="6">Extracellular ligand-binding receptor</fullName>
    </submittedName>
</protein>
<dbReference type="EMBL" id="LCHW01000002">
    <property type="protein sequence ID" value="KKT43188.1"/>
    <property type="molecule type" value="Genomic_DNA"/>
</dbReference>
<keyword evidence="4" id="KW-0029">Amino-acid transport</keyword>
<dbReference type="Proteomes" id="UP000034051">
    <property type="component" value="Unassembled WGS sequence"/>
</dbReference>
<dbReference type="Gene3D" id="3.40.50.2300">
    <property type="match status" value="2"/>
</dbReference>
<feature type="domain" description="Leucine-binding protein" evidence="5">
    <location>
        <begin position="36"/>
        <end position="361"/>
    </location>
</feature>
<dbReference type="CDD" id="cd19984">
    <property type="entry name" value="PBP1_ABC_ligand_binding-like"/>
    <property type="match status" value="1"/>
</dbReference>
<evidence type="ECO:0000256" key="3">
    <source>
        <dbReference type="ARBA" id="ARBA00022729"/>
    </source>
</evidence>
<sequence length="380" mass="40223">MDKNTKMIVGAVIAIVVLWGGYALMGKQSVPATNEPIKIGVATFLSGDLAALGENIVNTAQLAVDDINAKGGINGRQVQIIAEDAKCDSKTGLSAVSKLVNTDNVKYIVGGMCSNGTIAAAPVANEHNVVLMTPVTGGRNVDEAGEYIFRTANSDLLAGRNIAEAMAKKGYKKVGVIAETTEYTIDIKKSFEQRANELGLTVAVAEEFQPNTTDFRTIAAKIKGENLEAVLVASQTGISGGNLIKQMKSLGINAPVFSDFLLVLNGDVKKILGSFEGIYFADPSYNADNAGLKNFFAAYKAKYGKDPVAPFHSAATYDDVQLLATAIKAVGDDSVKVHDWLTANVKSYKGFMGTYSIDQNGNSDLGFTVKVVKDGVPTDM</sequence>
<gene>
    <name evidence="6" type="ORF">UW32_C0002G0049</name>
</gene>
<evidence type="ECO:0000313" key="6">
    <source>
        <dbReference type="EMBL" id="KKT43188.1"/>
    </source>
</evidence>
<name>A0A0G1H9J6_9BACT</name>
<dbReference type="AlphaFoldDB" id="A0A0G1H9J6"/>
<keyword evidence="3" id="KW-0732">Signal</keyword>
<dbReference type="PANTHER" id="PTHR30483:SF6">
    <property type="entry name" value="PERIPLASMIC BINDING PROTEIN OF ABC TRANSPORTER FOR NATURAL AMINO ACIDS"/>
    <property type="match status" value="1"/>
</dbReference>
<dbReference type="GO" id="GO:0006865">
    <property type="term" value="P:amino acid transport"/>
    <property type="evidence" value="ECO:0007669"/>
    <property type="project" value="UniProtKB-KW"/>
</dbReference>
<accession>A0A0G1H9J6</accession>
<dbReference type="InterPro" id="IPR028082">
    <property type="entry name" value="Peripla_BP_I"/>
</dbReference>
<dbReference type="Pfam" id="PF13458">
    <property type="entry name" value="Peripla_BP_6"/>
    <property type="match status" value="1"/>
</dbReference>
<evidence type="ECO:0000313" key="7">
    <source>
        <dbReference type="Proteomes" id="UP000034051"/>
    </source>
</evidence>
<evidence type="ECO:0000259" key="5">
    <source>
        <dbReference type="Pfam" id="PF13458"/>
    </source>
</evidence>
<evidence type="ECO:0000256" key="1">
    <source>
        <dbReference type="ARBA" id="ARBA00010062"/>
    </source>
</evidence>